<dbReference type="SUPFAM" id="SSF53335">
    <property type="entry name" value="S-adenosyl-L-methionine-dependent methyltransferases"/>
    <property type="match status" value="1"/>
</dbReference>
<dbReference type="PIRSF" id="PIRSF005739">
    <property type="entry name" value="O-mtase"/>
    <property type="match status" value="1"/>
</dbReference>
<evidence type="ECO:0000313" key="6">
    <source>
        <dbReference type="EMBL" id="KAK8246598.1"/>
    </source>
</evidence>
<dbReference type="Gene3D" id="1.10.10.10">
    <property type="entry name" value="Winged helix-like DNA-binding domain superfamily/Winged helix DNA-binding domain"/>
    <property type="match status" value="1"/>
</dbReference>
<dbReference type="InterPro" id="IPR001077">
    <property type="entry name" value="COMT_C"/>
</dbReference>
<name>A0ABR1Z2J0_9PEZI</name>
<dbReference type="InterPro" id="IPR029063">
    <property type="entry name" value="SAM-dependent_MTases_sf"/>
</dbReference>
<dbReference type="Gene3D" id="3.40.50.150">
    <property type="entry name" value="Vaccinia Virus protein VP39"/>
    <property type="match status" value="1"/>
</dbReference>
<dbReference type="Pfam" id="PF08100">
    <property type="entry name" value="Dimerisation"/>
    <property type="match status" value="1"/>
</dbReference>
<accession>A0ABR1Z2J0</accession>
<dbReference type="Proteomes" id="UP001492380">
    <property type="component" value="Unassembled WGS sequence"/>
</dbReference>
<dbReference type="PROSITE" id="PS51683">
    <property type="entry name" value="SAM_OMT_II"/>
    <property type="match status" value="1"/>
</dbReference>
<dbReference type="InterPro" id="IPR016461">
    <property type="entry name" value="COMT-like"/>
</dbReference>
<dbReference type="InterPro" id="IPR012967">
    <property type="entry name" value="COMT_dimerisation"/>
</dbReference>
<proteinExistence type="predicted"/>
<keyword evidence="2" id="KW-0808">Transferase</keyword>
<evidence type="ECO:0000256" key="3">
    <source>
        <dbReference type="ARBA" id="ARBA00022691"/>
    </source>
</evidence>
<evidence type="ECO:0000313" key="7">
    <source>
        <dbReference type="Proteomes" id="UP001492380"/>
    </source>
</evidence>
<keyword evidence="1" id="KW-0489">Methyltransferase</keyword>
<organism evidence="6 7">
    <name type="scientific">Phyllosticta capitalensis</name>
    <dbReference type="NCBI Taxonomy" id="121624"/>
    <lineage>
        <taxon>Eukaryota</taxon>
        <taxon>Fungi</taxon>
        <taxon>Dikarya</taxon>
        <taxon>Ascomycota</taxon>
        <taxon>Pezizomycotina</taxon>
        <taxon>Dothideomycetes</taxon>
        <taxon>Dothideomycetes incertae sedis</taxon>
        <taxon>Botryosphaeriales</taxon>
        <taxon>Phyllostictaceae</taxon>
        <taxon>Phyllosticta</taxon>
    </lineage>
</organism>
<evidence type="ECO:0000256" key="1">
    <source>
        <dbReference type="ARBA" id="ARBA00022603"/>
    </source>
</evidence>
<dbReference type="SUPFAM" id="SSF46785">
    <property type="entry name" value="Winged helix' DNA-binding domain"/>
    <property type="match status" value="1"/>
</dbReference>
<comment type="caution">
    <text evidence="6">The sequence shown here is derived from an EMBL/GenBank/DDBJ whole genome shotgun (WGS) entry which is preliminary data.</text>
</comment>
<keyword evidence="7" id="KW-1185">Reference proteome</keyword>
<sequence>MSMELEKLVDGLVAAKNEFNTVLGEKRDVKRKAMIELAGQIITEAQEPWERMFDYMTQAAEMSVLRTFMKWRAFDLIPDQGSISYDDFAAKLGADVVLVRRFCRILVARKVLVQVGDDAIAHTKHSREGQRRSPHGAYFKIAHDCLCKSAPDWPAYFEKYGRQEPSEPSFTPMSFSHGEDASNYWDILYRIHVDTMQMCMQDLDIVLPVSGMFPFKWIAENSHLVAPDAPLVVDIGGGRGQSLQGIMEECPEIPAERLVLQDMPSVIENGKQLKIEALEDIQRVPIDFFVDLPVRGSLTYLLRRIIHDWNDRDCVKILSNIKAVMAPESRILLMDHVMQSSPHPIGTTSDLIMMNVGGEERSVQEWHALVEKAELQLVKIWQYPYSSAAVVECKLTA</sequence>
<dbReference type="PANTHER" id="PTHR43712:SF2">
    <property type="entry name" value="O-METHYLTRANSFERASE CICE"/>
    <property type="match status" value="1"/>
</dbReference>
<feature type="domain" description="O-methyltransferase C-terminal" evidence="4">
    <location>
        <begin position="231"/>
        <end position="373"/>
    </location>
</feature>
<evidence type="ECO:0000259" key="5">
    <source>
        <dbReference type="Pfam" id="PF08100"/>
    </source>
</evidence>
<reference evidence="6 7" key="1">
    <citation type="submission" date="2024-04" db="EMBL/GenBank/DDBJ databases">
        <title>Phyllosticta paracitricarpa is synonymous to the EU quarantine fungus P. citricarpa based on phylogenomic analyses.</title>
        <authorList>
            <consortium name="Lawrence Berkeley National Laboratory"/>
            <person name="Van Ingen-Buijs V.A."/>
            <person name="Van Westerhoven A.C."/>
            <person name="Haridas S."/>
            <person name="Skiadas P."/>
            <person name="Martin F."/>
            <person name="Groenewald J.Z."/>
            <person name="Crous P.W."/>
            <person name="Seidl M.F."/>
        </authorList>
    </citation>
    <scope>NUCLEOTIDE SEQUENCE [LARGE SCALE GENOMIC DNA]</scope>
    <source>
        <strain evidence="6 7">CBS 123374</strain>
    </source>
</reference>
<dbReference type="Pfam" id="PF00891">
    <property type="entry name" value="Methyltransf_2"/>
    <property type="match status" value="1"/>
</dbReference>
<gene>
    <name evidence="6" type="ORF">HDK90DRAFT_15170</name>
</gene>
<dbReference type="InterPro" id="IPR036388">
    <property type="entry name" value="WH-like_DNA-bd_sf"/>
</dbReference>
<dbReference type="EMBL" id="JBBWRZ010000001">
    <property type="protein sequence ID" value="KAK8246598.1"/>
    <property type="molecule type" value="Genomic_DNA"/>
</dbReference>
<evidence type="ECO:0000259" key="4">
    <source>
        <dbReference type="Pfam" id="PF00891"/>
    </source>
</evidence>
<dbReference type="InterPro" id="IPR036390">
    <property type="entry name" value="WH_DNA-bd_sf"/>
</dbReference>
<dbReference type="PANTHER" id="PTHR43712">
    <property type="entry name" value="PUTATIVE (AFU_ORTHOLOGUE AFUA_4G14580)-RELATED"/>
    <property type="match status" value="1"/>
</dbReference>
<feature type="domain" description="O-methyltransferase dimerisation" evidence="5">
    <location>
        <begin position="54"/>
        <end position="114"/>
    </location>
</feature>
<protein>
    <submittedName>
        <fullName evidence="6">O-methyltransferase-domain-containing protein</fullName>
    </submittedName>
</protein>
<evidence type="ECO:0000256" key="2">
    <source>
        <dbReference type="ARBA" id="ARBA00022679"/>
    </source>
</evidence>
<keyword evidence="3" id="KW-0949">S-adenosyl-L-methionine</keyword>